<evidence type="ECO:0008006" key="3">
    <source>
        <dbReference type="Google" id="ProtNLM"/>
    </source>
</evidence>
<proteinExistence type="predicted"/>
<protein>
    <recommendedName>
        <fullName evidence="3">Reverse transcriptase domain-containing protein</fullName>
    </recommendedName>
</protein>
<dbReference type="EMBL" id="CAMGYJ010000008">
    <property type="protein sequence ID" value="CAI0461517.1"/>
    <property type="molecule type" value="Genomic_DNA"/>
</dbReference>
<organism evidence="1 2">
    <name type="scientific">Linum tenue</name>
    <dbReference type="NCBI Taxonomy" id="586396"/>
    <lineage>
        <taxon>Eukaryota</taxon>
        <taxon>Viridiplantae</taxon>
        <taxon>Streptophyta</taxon>
        <taxon>Embryophyta</taxon>
        <taxon>Tracheophyta</taxon>
        <taxon>Spermatophyta</taxon>
        <taxon>Magnoliopsida</taxon>
        <taxon>eudicotyledons</taxon>
        <taxon>Gunneridae</taxon>
        <taxon>Pentapetalae</taxon>
        <taxon>rosids</taxon>
        <taxon>fabids</taxon>
        <taxon>Malpighiales</taxon>
        <taxon>Linaceae</taxon>
        <taxon>Linum</taxon>
    </lineage>
</organism>
<dbReference type="Proteomes" id="UP001154282">
    <property type="component" value="Unassembled WGS sequence"/>
</dbReference>
<accession>A0AAV0NT31</accession>
<dbReference type="AlphaFoldDB" id="A0AAV0NT31"/>
<name>A0AAV0NT31_9ROSI</name>
<dbReference type="PANTHER" id="PTHR46890:SF48">
    <property type="entry name" value="RNA-DIRECTED DNA POLYMERASE"/>
    <property type="match status" value="1"/>
</dbReference>
<gene>
    <name evidence="1" type="ORF">LITE_LOCUS34962</name>
</gene>
<dbReference type="InterPro" id="IPR052343">
    <property type="entry name" value="Retrotransposon-Effector_Assoc"/>
</dbReference>
<evidence type="ECO:0000313" key="2">
    <source>
        <dbReference type="Proteomes" id="UP001154282"/>
    </source>
</evidence>
<comment type="caution">
    <text evidence="1">The sequence shown here is derived from an EMBL/GenBank/DDBJ whole genome shotgun (WGS) entry which is preliminary data.</text>
</comment>
<dbReference type="PANTHER" id="PTHR46890">
    <property type="entry name" value="NON-LTR RETROLELEMENT REVERSE TRANSCRIPTASE-LIKE PROTEIN-RELATED"/>
    <property type="match status" value="1"/>
</dbReference>
<sequence>MIKRILMHHLPEDVGFLCDPVTTEEVRKIVFGMARGKAPSPGGFSFEFFHENWSVVSNLVIQAVQKFFLSGRLLKEVNNTIIALMPKIPNHDTMKPYRPISCSNFFYKCISKSIACRLGEVPPSIISHNQSAFIKGRMISDNIILAHEMVKWYGR</sequence>
<keyword evidence="2" id="KW-1185">Reference proteome</keyword>
<evidence type="ECO:0000313" key="1">
    <source>
        <dbReference type="EMBL" id="CAI0461517.1"/>
    </source>
</evidence>
<reference evidence="1" key="1">
    <citation type="submission" date="2022-08" db="EMBL/GenBank/DDBJ databases">
        <authorList>
            <person name="Gutierrez-Valencia J."/>
        </authorList>
    </citation>
    <scope>NUCLEOTIDE SEQUENCE</scope>
</reference>